<dbReference type="EC" id="4.1.1.36" evidence="3"/>
<keyword evidence="2 3" id="KW-0456">Lyase</keyword>
<comment type="caution">
    <text evidence="7">The sequence shown here is derived from an EMBL/GenBank/DDBJ whole genome shotgun (WGS) entry which is preliminary data.</text>
</comment>
<comment type="pathway">
    <text evidence="3 4">Cofactor biosynthesis; coenzyme A biosynthesis; CoA from (R)-pantothenate: step 3/5.</text>
</comment>
<dbReference type="InterPro" id="IPR036551">
    <property type="entry name" value="Flavin_trans-like"/>
</dbReference>
<comment type="caution">
    <text evidence="3">Lacks conserved residue(s) required for the propagation of feature annotation.</text>
</comment>
<accession>A0A7X6DTN0</accession>
<evidence type="ECO:0000256" key="1">
    <source>
        <dbReference type="ARBA" id="ARBA00022793"/>
    </source>
</evidence>
<keyword evidence="1 3" id="KW-0210">Decarboxylase</keyword>
<dbReference type="InterPro" id="IPR007085">
    <property type="entry name" value="DNA/pantothenate-metab_flavo_C"/>
</dbReference>
<comment type="catalytic activity">
    <reaction evidence="3 4">
        <text>(R)-4'-phosphopantothenate + L-cysteine + CTP = N-[(R)-4-phosphopantothenoyl]-L-cysteine + CMP + diphosphate + H(+)</text>
        <dbReference type="Rhea" id="RHEA:19397"/>
        <dbReference type="ChEBI" id="CHEBI:10986"/>
        <dbReference type="ChEBI" id="CHEBI:15378"/>
        <dbReference type="ChEBI" id="CHEBI:33019"/>
        <dbReference type="ChEBI" id="CHEBI:35235"/>
        <dbReference type="ChEBI" id="CHEBI:37563"/>
        <dbReference type="ChEBI" id="CHEBI:59458"/>
        <dbReference type="ChEBI" id="CHEBI:60377"/>
        <dbReference type="EC" id="6.3.2.5"/>
    </reaction>
</comment>
<feature type="binding site" evidence="3">
    <location>
        <position position="334"/>
    </location>
    <ligand>
        <name>CTP</name>
        <dbReference type="ChEBI" id="CHEBI:37563"/>
    </ligand>
</feature>
<comment type="function">
    <text evidence="4">Catalyzes two steps in the biosynthesis of coenzyme A. In the first step cysteine is conjugated to 4'-phosphopantothenate to form 4-phosphopantothenoylcysteine, in the latter compound is decarboxylated to form 4'-phosphopantotheine.</text>
</comment>
<keyword evidence="3 4" id="KW-0285">Flavoprotein</keyword>
<evidence type="ECO:0000259" key="6">
    <source>
        <dbReference type="Pfam" id="PF04127"/>
    </source>
</evidence>
<dbReference type="GO" id="GO:0046872">
    <property type="term" value="F:metal ion binding"/>
    <property type="evidence" value="ECO:0007669"/>
    <property type="project" value="UniProtKB-KW"/>
</dbReference>
<feature type="domain" description="DNA/pantothenate metabolism flavoprotein C-terminal" evidence="6">
    <location>
        <begin position="183"/>
        <end position="392"/>
    </location>
</feature>
<comment type="cofactor">
    <cofactor evidence="3">
        <name>FMN</name>
        <dbReference type="ChEBI" id="CHEBI:58210"/>
    </cofactor>
    <text evidence="3">Binds 1 FMN per subunit.</text>
</comment>
<reference evidence="7 8" key="1">
    <citation type="journal article" date="2020" name="Nature">
        <title>Bacterial chemolithoautotrophy via manganese oxidation.</title>
        <authorList>
            <person name="Yu H."/>
            <person name="Leadbetter J.R."/>
        </authorList>
    </citation>
    <scope>NUCLEOTIDE SEQUENCE [LARGE SCALE GENOMIC DNA]</scope>
    <source>
        <strain evidence="7 8">Mn-1</strain>
    </source>
</reference>
<keyword evidence="3" id="KW-0460">Magnesium</keyword>
<feature type="region of interest" description="Phosphopantothenate--cysteine ligase" evidence="3">
    <location>
        <begin position="188"/>
        <end position="398"/>
    </location>
</feature>
<comment type="similarity">
    <text evidence="3 4">In the N-terminal section; belongs to the HFCD (homo-oligomeric flavin containing Cys decarboxylase) superfamily.</text>
</comment>
<feature type="binding site" evidence="3">
    <location>
        <position position="338"/>
    </location>
    <ligand>
        <name>CTP</name>
        <dbReference type="ChEBI" id="CHEBI:37563"/>
    </ligand>
</feature>
<dbReference type="RefSeq" id="WP_168063119.1">
    <property type="nucleotide sequence ID" value="NZ_VTOW01000005.1"/>
</dbReference>
<proteinExistence type="inferred from homology"/>
<dbReference type="InterPro" id="IPR035929">
    <property type="entry name" value="CoaB-like_sf"/>
</dbReference>
<dbReference type="PANTHER" id="PTHR14359">
    <property type="entry name" value="HOMO-OLIGOMERIC FLAVIN CONTAINING CYS DECARBOXYLASE FAMILY"/>
    <property type="match status" value="1"/>
</dbReference>
<dbReference type="Gene3D" id="3.40.50.10300">
    <property type="entry name" value="CoaB-like"/>
    <property type="match status" value="1"/>
</dbReference>
<dbReference type="Pfam" id="PF04127">
    <property type="entry name" value="DFP"/>
    <property type="match status" value="1"/>
</dbReference>
<dbReference type="InterPro" id="IPR005252">
    <property type="entry name" value="CoaBC"/>
</dbReference>
<keyword evidence="3 4" id="KW-0436">Ligase</keyword>
<feature type="domain" description="Flavoprotein" evidence="5">
    <location>
        <begin position="5"/>
        <end position="174"/>
    </location>
</feature>
<evidence type="ECO:0000259" key="5">
    <source>
        <dbReference type="Pfam" id="PF02441"/>
    </source>
</evidence>
<comment type="cofactor">
    <cofactor evidence="3">
        <name>Mg(2+)</name>
        <dbReference type="ChEBI" id="CHEBI:18420"/>
    </cofactor>
</comment>
<comment type="pathway">
    <text evidence="3 4">Cofactor biosynthesis; coenzyme A biosynthesis; CoA from (R)-pantothenate: step 2/5.</text>
</comment>
<keyword evidence="3 4" id="KW-0288">FMN</keyword>
<gene>
    <name evidence="3 7" type="primary">coaBC</name>
    <name evidence="7" type="ORF">MNODULE_20715</name>
</gene>
<feature type="binding site" evidence="3">
    <location>
        <position position="286"/>
    </location>
    <ligand>
        <name>CTP</name>
        <dbReference type="ChEBI" id="CHEBI:37563"/>
    </ligand>
</feature>
<evidence type="ECO:0000256" key="4">
    <source>
        <dbReference type="RuleBase" id="RU364078"/>
    </source>
</evidence>
<comment type="catalytic activity">
    <reaction evidence="3 4">
        <text>N-[(R)-4-phosphopantothenoyl]-L-cysteine + H(+) = (R)-4'-phosphopantetheine + CO2</text>
        <dbReference type="Rhea" id="RHEA:16793"/>
        <dbReference type="ChEBI" id="CHEBI:15378"/>
        <dbReference type="ChEBI" id="CHEBI:16526"/>
        <dbReference type="ChEBI" id="CHEBI:59458"/>
        <dbReference type="ChEBI" id="CHEBI:61723"/>
        <dbReference type="EC" id="4.1.1.36"/>
    </reaction>
</comment>
<dbReference type="GO" id="GO:0015941">
    <property type="term" value="P:pantothenate catabolic process"/>
    <property type="evidence" value="ECO:0007669"/>
    <property type="project" value="InterPro"/>
</dbReference>
<evidence type="ECO:0000313" key="7">
    <source>
        <dbReference type="EMBL" id="NKE73182.1"/>
    </source>
</evidence>
<dbReference type="SUPFAM" id="SSF102645">
    <property type="entry name" value="CoaB-like"/>
    <property type="match status" value="1"/>
</dbReference>
<comment type="function">
    <text evidence="3">Catalyzes two sequential steps in the biosynthesis of coenzyme A. In the first step cysteine is conjugated to 4'-phosphopantothenate to form 4-phosphopantothenoylcysteine. In the second step the latter compound is decarboxylated to form 4'-phosphopantotheine.</text>
</comment>
<dbReference type="GO" id="GO:0015937">
    <property type="term" value="P:coenzyme A biosynthetic process"/>
    <property type="evidence" value="ECO:0007669"/>
    <property type="project" value="UniProtKB-UniRule"/>
</dbReference>
<dbReference type="GO" id="GO:0004632">
    <property type="term" value="F:phosphopantothenate--cysteine ligase activity"/>
    <property type="evidence" value="ECO:0007669"/>
    <property type="project" value="UniProtKB-UniRule"/>
</dbReference>
<protein>
    <recommendedName>
        <fullName evidence="3">Coenzyme A biosynthesis bifunctional protein CoaBC</fullName>
    </recommendedName>
    <alternativeName>
        <fullName evidence="3">DNA/pantothenate metabolism flavoprotein</fullName>
    </alternativeName>
    <alternativeName>
        <fullName evidence="3">Phosphopantothenoylcysteine synthetase/decarboxylase</fullName>
        <shortName evidence="3">PPCS-PPCDC</shortName>
    </alternativeName>
    <domain>
        <recommendedName>
            <fullName evidence="3">Phosphopantothenoylcysteine decarboxylase</fullName>
            <shortName evidence="3">PPC decarboxylase</shortName>
            <shortName evidence="3">PPC-DC</shortName>
            <ecNumber evidence="3">4.1.1.36</ecNumber>
        </recommendedName>
        <alternativeName>
            <fullName evidence="3">CoaC</fullName>
        </alternativeName>
    </domain>
    <domain>
        <recommendedName>
            <fullName evidence="3">Phosphopantothenate--cysteine ligase</fullName>
            <ecNumber evidence="3">6.3.2.5</ecNumber>
        </recommendedName>
        <alternativeName>
            <fullName evidence="3">CoaB</fullName>
        </alternativeName>
        <alternativeName>
            <fullName evidence="3">Phosphopantothenoylcysteine synthetase</fullName>
            <shortName evidence="3">PPC synthetase</shortName>
            <shortName evidence="3">PPC-S</shortName>
        </alternativeName>
    </domain>
</protein>
<dbReference type="PANTHER" id="PTHR14359:SF6">
    <property type="entry name" value="PHOSPHOPANTOTHENOYLCYSTEINE DECARBOXYLASE"/>
    <property type="match status" value="1"/>
</dbReference>
<dbReference type="NCBIfam" id="TIGR00521">
    <property type="entry name" value="coaBC_dfp"/>
    <property type="match status" value="1"/>
</dbReference>
<dbReference type="Proteomes" id="UP000534783">
    <property type="component" value="Unassembled WGS sequence"/>
</dbReference>
<dbReference type="Pfam" id="PF02441">
    <property type="entry name" value="Flavoprotein"/>
    <property type="match status" value="1"/>
</dbReference>
<dbReference type="AlphaFoldDB" id="A0A7X6DTN0"/>
<dbReference type="EMBL" id="VTOW01000005">
    <property type="protein sequence ID" value="NKE73182.1"/>
    <property type="molecule type" value="Genomic_DNA"/>
</dbReference>
<keyword evidence="8" id="KW-1185">Reference proteome</keyword>
<evidence type="ECO:0000256" key="2">
    <source>
        <dbReference type="ARBA" id="ARBA00023239"/>
    </source>
</evidence>
<name>A0A7X6DTN0_9BACT</name>
<dbReference type="GO" id="GO:0071513">
    <property type="term" value="C:phosphopantothenoylcysteine decarboxylase complex"/>
    <property type="evidence" value="ECO:0007669"/>
    <property type="project" value="TreeGrafter"/>
</dbReference>
<dbReference type="SUPFAM" id="SSF52507">
    <property type="entry name" value="Homo-oligomeric flavin-containing Cys decarboxylases, HFCD"/>
    <property type="match status" value="1"/>
</dbReference>
<dbReference type="UniPathway" id="UPA00241">
    <property type="reaction ID" value="UER00353"/>
</dbReference>
<evidence type="ECO:0000313" key="8">
    <source>
        <dbReference type="Proteomes" id="UP000534783"/>
    </source>
</evidence>
<sequence>MLSGKKILLGITGSIAAYKSLQILRDLKSMGADVQVVLTPTAHRFVPPLTLQVFSGRPVFTDLFDPHEEVLHLTLAEKADLILIAPATAHFIAKMAVGLADDLLGNLLLAASAPILIAPAMDVGMWDHPAVKENVSLLQKRGAQIIEPEVGPLASGKEGKGRLADEKIILERVISLLASERPLTGEVVLVTAGPTQEPIDPVRFISNRSSGKMGYALARVSREWGARVILVSGPTLLPAPPGVERIIVRTAEEMKKAVEARYSEATVVLMAAAVSDYQPVAVSPQKMKKSGEALSIRLRETEDILAGLRLRKEKRIIVGFAAETDALVENARKKLFRKGLDLIVANDVTQEGAGFDVETNIAQLIDSKGRITPLPKMSKEALARYILEEVVRLKTDVS</sequence>
<keyword evidence="3" id="KW-0511">Multifunctional enzyme</keyword>
<feature type="region of interest" description="Phosphopantothenoylcysteine decarboxylase" evidence="3">
    <location>
        <begin position="1"/>
        <end position="187"/>
    </location>
</feature>
<dbReference type="GO" id="GO:0004633">
    <property type="term" value="F:phosphopantothenoylcysteine decarboxylase activity"/>
    <property type="evidence" value="ECO:0007669"/>
    <property type="project" value="UniProtKB-UniRule"/>
</dbReference>
<dbReference type="InterPro" id="IPR003382">
    <property type="entry name" value="Flavoprotein"/>
</dbReference>
<dbReference type="EC" id="6.3.2.5" evidence="3"/>
<dbReference type="HAMAP" id="MF_02225">
    <property type="entry name" value="CoaBC"/>
    <property type="match status" value="1"/>
</dbReference>
<evidence type="ECO:0000256" key="3">
    <source>
        <dbReference type="HAMAP-Rule" id="MF_02225"/>
    </source>
</evidence>
<keyword evidence="3" id="KW-0479">Metal-binding</keyword>
<dbReference type="Gene3D" id="3.40.50.1950">
    <property type="entry name" value="Flavin prenyltransferase-like"/>
    <property type="match status" value="1"/>
</dbReference>
<feature type="binding site" evidence="3">
    <location>
        <position position="320"/>
    </location>
    <ligand>
        <name>CTP</name>
        <dbReference type="ChEBI" id="CHEBI:37563"/>
    </ligand>
</feature>
<dbReference type="GO" id="GO:0010181">
    <property type="term" value="F:FMN binding"/>
    <property type="evidence" value="ECO:0007669"/>
    <property type="project" value="UniProtKB-UniRule"/>
</dbReference>
<comment type="similarity">
    <text evidence="3 4">In the C-terminal section; belongs to the PPC synthetase family.</text>
</comment>
<organism evidence="7 8">
    <name type="scientific">Candidatus Manganitrophus noduliformans</name>
    <dbReference type="NCBI Taxonomy" id="2606439"/>
    <lineage>
        <taxon>Bacteria</taxon>
        <taxon>Pseudomonadati</taxon>
        <taxon>Nitrospirota</taxon>
        <taxon>Nitrospiria</taxon>
        <taxon>Candidatus Troglogloeales</taxon>
        <taxon>Candidatus Manganitrophaceae</taxon>
        <taxon>Candidatus Manganitrophus</taxon>
    </lineage>
</organism>
<feature type="binding site" evidence="3">
    <location>
        <position position="276"/>
    </location>
    <ligand>
        <name>CTP</name>
        <dbReference type="ChEBI" id="CHEBI:37563"/>
    </ligand>
</feature>